<dbReference type="Pfam" id="PF18942">
    <property type="entry name" value="DUF5689"/>
    <property type="match status" value="1"/>
</dbReference>
<reference evidence="2 3" key="1">
    <citation type="submission" date="2019-03" db="EMBL/GenBank/DDBJ databases">
        <title>Genomic Encyclopedia of Archaeal and Bacterial Type Strains, Phase II (KMG-II): from individual species to whole genera.</title>
        <authorList>
            <person name="Goeker M."/>
        </authorList>
    </citation>
    <scope>NUCLEOTIDE SEQUENCE [LARGE SCALE GENOMIC DNA]</scope>
    <source>
        <strain evidence="2 3">DSM 19035</strain>
    </source>
</reference>
<dbReference type="EMBL" id="SNYC01000003">
    <property type="protein sequence ID" value="TDQ11496.1"/>
    <property type="molecule type" value="Genomic_DNA"/>
</dbReference>
<evidence type="ECO:0000313" key="2">
    <source>
        <dbReference type="EMBL" id="TDQ11496.1"/>
    </source>
</evidence>
<evidence type="ECO:0000259" key="1">
    <source>
        <dbReference type="Pfam" id="PF18942"/>
    </source>
</evidence>
<dbReference type="AlphaFoldDB" id="A0A4R6SYJ1"/>
<organism evidence="2 3">
    <name type="scientific">Pedobacter metabolipauper</name>
    <dbReference type="NCBI Taxonomy" id="425513"/>
    <lineage>
        <taxon>Bacteria</taxon>
        <taxon>Pseudomonadati</taxon>
        <taxon>Bacteroidota</taxon>
        <taxon>Sphingobacteriia</taxon>
        <taxon>Sphingobacteriales</taxon>
        <taxon>Sphingobacteriaceae</taxon>
        <taxon>Pedobacter</taxon>
    </lineage>
</organism>
<evidence type="ECO:0000313" key="3">
    <source>
        <dbReference type="Proteomes" id="UP000295620"/>
    </source>
</evidence>
<dbReference type="InterPro" id="IPR043744">
    <property type="entry name" value="DUF5689"/>
</dbReference>
<comment type="caution">
    <text evidence="2">The sequence shown here is derived from an EMBL/GenBank/DDBJ whole genome shotgun (WGS) entry which is preliminary data.</text>
</comment>
<name>A0A4R6SYJ1_9SPHI</name>
<feature type="domain" description="DUF5689" evidence="1">
    <location>
        <begin position="58"/>
        <end position="248"/>
    </location>
</feature>
<protein>
    <recommendedName>
        <fullName evidence="1">DUF5689 domain-containing protein</fullName>
    </recommendedName>
</protein>
<accession>A0A4R6SYJ1</accession>
<gene>
    <name evidence="2" type="ORF">ATK78_0619</name>
</gene>
<dbReference type="Proteomes" id="UP000295620">
    <property type="component" value="Unassembled WGS sequence"/>
</dbReference>
<sequence>MMASSHMKTNYKQMKNKIYSTMSKLQYPMVLFIGFLLLLSSCLKENISPAAGQANPYISLIDVRKVYKGTEVILNAENLTGSGKVTGVVVSDAAAGNMPAGTFAIQQTRRGYKRGIEIVVAGASASSFKYGDSVSVDVIGGKINRKNGALQIEVPSLTSITKEASGILVEPRVVNLAAFNAKFEEYESTLLKVANVDAVADGNVLSGDVTVSQSVNTGVIHTEATAGFASKKVALNASYTGVARYYNANGNDTEGAVKQLWLLNGETVEDESGSLYEKFPEDFETADAVIGEAGYSTKTGNLLTGNYTLTNTGLNKDGNDRATSGVYALRMNGNGTSSSWITMNYDLPNGASKLTIWAGSYGASADLGSTWRIEYSQNRGTSWSQVGADILTVSKDKQLFTFLMDLRGPVRFRIGKLGIGASTSNNQNGRFSFDDLAIYKNTEAGGPITNPIPAYENVLAWQFAAPLTTGSELTINSTATNSGLTTAALTRGTGLNTSGAARAFGSNAAGPLIPVTKAIAISQNTYFQVKFTVKPGSTLSISAIDVKIRRSGAGAKYHKWFYSLNNVDFTETNGTGDINYEGTTTDGEGEQMPTYYLYQTPQLQSIPAGTTVTLRMYNWGYGNIGSGSFAIGRTPVSTTTPALTIGGKVNP</sequence>
<proteinExistence type="predicted"/>
<keyword evidence="3" id="KW-1185">Reference proteome</keyword>